<keyword evidence="1" id="KW-1133">Transmembrane helix</keyword>
<evidence type="ECO:0000256" key="1">
    <source>
        <dbReference type="SAM" id="Phobius"/>
    </source>
</evidence>
<keyword evidence="3" id="KW-1185">Reference proteome</keyword>
<protein>
    <submittedName>
        <fullName evidence="2">Uncharacterized protein</fullName>
    </submittedName>
</protein>
<evidence type="ECO:0000313" key="2">
    <source>
        <dbReference type="EMBL" id="SDQ43912.1"/>
    </source>
</evidence>
<accession>A0A1H1AW81</accession>
<dbReference type="Proteomes" id="UP000198848">
    <property type="component" value="Unassembled WGS sequence"/>
</dbReference>
<sequence length="239" mass="26711">MSDSTSPNTNGSPAASTVSYPRRLLRQAWRDTLSIYYANTPIWRVLKSGGLLVFGLFCWSAASLLLSYVPEWTFLHYVMAYGFVLIFWGPLTHFVIVPLAIRLRRTAEHPVARTFARQASKINLSTFLLIVLVLGTAPISPMMLDFGAPLSDDSSPDVDTDLVCSEGEEVITCHLTDPAGVDHAVVTSGENELKVVDDPESEFEIRIDDLEEVRDWKEFNVELKDENGDRLGVIREIVH</sequence>
<gene>
    <name evidence="2" type="ORF">SAMN04489842_0832</name>
</gene>
<reference evidence="3" key="1">
    <citation type="submission" date="2016-10" db="EMBL/GenBank/DDBJ databases">
        <authorList>
            <person name="Varghese N."/>
            <person name="Submissions S."/>
        </authorList>
    </citation>
    <scope>NUCLEOTIDE SEQUENCE [LARGE SCALE GENOMIC DNA]</scope>
    <source>
        <strain evidence="3">DSM 24767</strain>
    </source>
</reference>
<keyword evidence="1" id="KW-0472">Membrane</keyword>
<dbReference type="AlphaFoldDB" id="A0A1H1AW81"/>
<name>A0A1H1AW81_NATTX</name>
<dbReference type="RefSeq" id="WP_090377745.1">
    <property type="nucleotide sequence ID" value="NZ_FNLC01000001.1"/>
</dbReference>
<dbReference type="STRING" id="1095778.SAMN04489842_0832"/>
<proteinExistence type="predicted"/>
<evidence type="ECO:0000313" key="3">
    <source>
        <dbReference type="Proteomes" id="UP000198848"/>
    </source>
</evidence>
<feature type="transmembrane region" description="Helical" evidence="1">
    <location>
        <begin position="51"/>
        <end position="69"/>
    </location>
</feature>
<feature type="transmembrane region" description="Helical" evidence="1">
    <location>
        <begin position="122"/>
        <end position="144"/>
    </location>
</feature>
<feature type="transmembrane region" description="Helical" evidence="1">
    <location>
        <begin position="75"/>
        <end position="101"/>
    </location>
</feature>
<dbReference type="EMBL" id="FNLC01000001">
    <property type="protein sequence ID" value="SDQ43912.1"/>
    <property type="molecule type" value="Genomic_DNA"/>
</dbReference>
<organism evidence="2 3">
    <name type="scientific">Natronobacterium texcoconense</name>
    <dbReference type="NCBI Taxonomy" id="1095778"/>
    <lineage>
        <taxon>Archaea</taxon>
        <taxon>Methanobacteriati</taxon>
        <taxon>Methanobacteriota</taxon>
        <taxon>Stenosarchaea group</taxon>
        <taxon>Halobacteria</taxon>
        <taxon>Halobacteriales</taxon>
        <taxon>Natrialbaceae</taxon>
        <taxon>Natronobacterium</taxon>
    </lineage>
</organism>
<keyword evidence="1" id="KW-0812">Transmembrane</keyword>
<dbReference type="OrthoDB" id="186030at2157"/>